<dbReference type="RefSeq" id="WP_119764064.1">
    <property type="nucleotide sequence ID" value="NZ_QYUM01000004.1"/>
</dbReference>
<dbReference type="GO" id="GO:0016757">
    <property type="term" value="F:glycosyltransferase activity"/>
    <property type="evidence" value="ECO:0007669"/>
    <property type="project" value="InterPro"/>
</dbReference>
<keyword evidence="4" id="KW-1185">Reference proteome</keyword>
<evidence type="ECO:0000259" key="1">
    <source>
        <dbReference type="Pfam" id="PF00534"/>
    </source>
</evidence>
<sequence length="375" mass="40396">MTPHILHLHSSFDLGGKEARAVRLMNAFGDRARHTVVSGVPGATGARAAIGRQVRVSFPDDAPSLTGKPSVARYQALARYMRRFDLVLTYNWGAMDAVMARRLFPAGLPPLIHHEDGFNADEAKRLKTERNIFRRIALPAAHALVVPSQKLEAIARDTWKQPDYRVHRIANGINTALYAGQPDPKTLPGFVRTKDEVVVGSVAGLRLVKNLPRLVRAVADAGKTLRLVIVGEGLERSAIEAEAVRLGVTLSLPGFRHEPHRYIGLFDLYAISSDSEQFPISLVEAMAAGLAVAATDVGDIAAMVAGDNRRFVVPRSDERALAHAIAELAGDPTLRAQLGAANRAKAVAEYDEKVMIARYGGLYGGAIGRSGALTG</sequence>
<evidence type="ECO:0000259" key="2">
    <source>
        <dbReference type="Pfam" id="PF13439"/>
    </source>
</evidence>
<gene>
    <name evidence="3" type="ORF">D3876_15625</name>
</gene>
<accession>A0A418W5R7</accession>
<feature type="domain" description="Glycosyl transferase family 1" evidence="1">
    <location>
        <begin position="193"/>
        <end position="343"/>
    </location>
</feature>
<dbReference type="Gene3D" id="3.40.50.2000">
    <property type="entry name" value="Glycogen Phosphorylase B"/>
    <property type="match status" value="2"/>
</dbReference>
<feature type="domain" description="Glycosyltransferase subfamily 4-like N-terminal" evidence="2">
    <location>
        <begin position="15"/>
        <end position="176"/>
    </location>
</feature>
<evidence type="ECO:0000313" key="3">
    <source>
        <dbReference type="EMBL" id="RJF85376.1"/>
    </source>
</evidence>
<dbReference type="PANTHER" id="PTHR12526">
    <property type="entry name" value="GLYCOSYLTRANSFERASE"/>
    <property type="match status" value="1"/>
</dbReference>
<reference evidence="3 4" key="1">
    <citation type="submission" date="2018-09" db="EMBL/GenBank/DDBJ databases">
        <authorList>
            <person name="Zhu H."/>
        </authorList>
    </citation>
    <scope>NUCLEOTIDE SEQUENCE [LARGE SCALE GENOMIC DNA]</scope>
    <source>
        <strain evidence="3 4">K2R01-6</strain>
    </source>
</reference>
<dbReference type="CDD" id="cd03801">
    <property type="entry name" value="GT4_PimA-like"/>
    <property type="match status" value="1"/>
</dbReference>
<proteinExistence type="predicted"/>
<dbReference type="InterPro" id="IPR028098">
    <property type="entry name" value="Glyco_trans_4-like_N"/>
</dbReference>
<dbReference type="SUPFAM" id="SSF53756">
    <property type="entry name" value="UDP-Glycosyltransferase/glycogen phosphorylase"/>
    <property type="match status" value="1"/>
</dbReference>
<dbReference type="PANTHER" id="PTHR12526:SF630">
    <property type="entry name" value="GLYCOSYLTRANSFERASE"/>
    <property type="match status" value="1"/>
</dbReference>
<dbReference type="Pfam" id="PF00534">
    <property type="entry name" value="Glycos_transf_1"/>
    <property type="match status" value="1"/>
</dbReference>
<dbReference type="Proteomes" id="UP000286100">
    <property type="component" value="Unassembled WGS sequence"/>
</dbReference>
<keyword evidence="3" id="KW-0808">Transferase</keyword>
<evidence type="ECO:0000313" key="4">
    <source>
        <dbReference type="Proteomes" id="UP000286100"/>
    </source>
</evidence>
<name>A0A418W5R7_9SPHN</name>
<organism evidence="3 4">
    <name type="scientific">Sphingomonas cavernae</name>
    <dbReference type="NCBI Taxonomy" id="2320861"/>
    <lineage>
        <taxon>Bacteria</taxon>
        <taxon>Pseudomonadati</taxon>
        <taxon>Pseudomonadota</taxon>
        <taxon>Alphaproteobacteria</taxon>
        <taxon>Sphingomonadales</taxon>
        <taxon>Sphingomonadaceae</taxon>
        <taxon>Sphingomonas</taxon>
    </lineage>
</organism>
<dbReference type="AlphaFoldDB" id="A0A418W5R7"/>
<protein>
    <submittedName>
        <fullName evidence="3">Glycosyltransferase</fullName>
    </submittedName>
</protein>
<dbReference type="OrthoDB" id="9790710at2"/>
<comment type="caution">
    <text evidence="3">The sequence shown here is derived from an EMBL/GenBank/DDBJ whole genome shotgun (WGS) entry which is preliminary data.</text>
</comment>
<dbReference type="EMBL" id="QYUM01000004">
    <property type="protein sequence ID" value="RJF85376.1"/>
    <property type="molecule type" value="Genomic_DNA"/>
</dbReference>
<dbReference type="InterPro" id="IPR001296">
    <property type="entry name" value="Glyco_trans_1"/>
</dbReference>
<dbReference type="Pfam" id="PF13439">
    <property type="entry name" value="Glyco_transf_4"/>
    <property type="match status" value="1"/>
</dbReference>